<feature type="coiled-coil region" evidence="3">
    <location>
        <begin position="44"/>
        <end position="71"/>
    </location>
</feature>
<feature type="region of interest" description="Disordered" evidence="4">
    <location>
        <begin position="486"/>
        <end position="533"/>
    </location>
</feature>
<name>A0ABR0X3E9_REHGL</name>
<reference evidence="5 6" key="1">
    <citation type="journal article" date="2021" name="Comput. Struct. Biotechnol. J.">
        <title>De novo genome assembly of the potent medicinal plant Rehmannia glutinosa using nanopore technology.</title>
        <authorList>
            <person name="Ma L."/>
            <person name="Dong C."/>
            <person name="Song C."/>
            <person name="Wang X."/>
            <person name="Zheng X."/>
            <person name="Niu Y."/>
            <person name="Chen S."/>
            <person name="Feng W."/>
        </authorList>
    </citation>
    <scope>NUCLEOTIDE SEQUENCE [LARGE SCALE GENOMIC DNA]</scope>
    <source>
        <strain evidence="5">DH-2019</strain>
    </source>
</reference>
<evidence type="ECO:0000256" key="1">
    <source>
        <dbReference type="ARBA" id="ARBA00005485"/>
    </source>
</evidence>
<proteinExistence type="inferred from homology"/>
<accession>A0ABR0X3E9</accession>
<dbReference type="Proteomes" id="UP001318860">
    <property type="component" value="Unassembled WGS sequence"/>
</dbReference>
<feature type="coiled-coil region" evidence="3">
    <location>
        <begin position="99"/>
        <end position="234"/>
    </location>
</feature>
<evidence type="ECO:0000313" key="5">
    <source>
        <dbReference type="EMBL" id="KAK6152865.1"/>
    </source>
</evidence>
<evidence type="ECO:0000256" key="2">
    <source>
        <dbReference type="ARBA" id="ARBA00023054"/>
    </source>
</evidence>
<evidence type="ECO:0000313" key="6">
    <source>
        <dbReference type="Proteomes" id="UP001318860"/>
    </source>
</evidence>
<protein>
    <recommendedName>
        <fullName evidence="7">Protein PLASTID MOVEMENT IMPAIRED 2</fullName>
    </recommendedName>
</protein>
<keyword evidence="2 3" id="KW-0175">Coiled coil</keyword>
<dbReference type="Pfam" id="PF05701">
    <property type="entry name" value="WEMBL"/>
    <property type="match status" value="1"/>
</dbReference>
<dbReference type="InterPro" id="IPR008545">
    <property type="entry name" value="Web"/>
</dbReference>
<dbReference type="EMBL" id="JABTTQ020000006">
    <property type="protein sequence ID" value="KAK6152865.1"/>
    <property type="molecule type" value="Genomic_DNA"/>
</dbReference>
<comment type="similarity">
    <text evidence="1">Belongs to the WEB family.</text>
</comment>
<comment type="caution">
    <text evidence="5">The sequence shown here is derived from an EMBL/GenBank/DDBJ whole genome shotgun (WGS) entry which is preliminary data.</text>
</comment>
<evidence type="ECO:0000256" key="4">
    <source>
        <dbReference type="SAM" id="MobiDB-lite"/>
    </source>
</evidence>
<feature type="coiled-coil region" evidence="3">
    <location>
        <begin position="289"/>
        <end position="411"/>
    </location>
</feature>
<gene>
    <name evidence="5" type="ORF">DH2020_012504</name>
</gene>
<organism evidence="5 6">
    <name type="scientific">Rehmannia glutinosa</name>
    <name type="common">Chinese foxglove</name>
    <dbReference type="NCBI Taxonomy" id="99300"/>
    <lineage>
        <taxon>Eukaryota</taxon>
        <taxon>Viridiplantae</taxon>
        <taxon>Streptophyta</taxon>
        <taxon>Embryophyta</taxon>
        <taxon>Tracheophyta</taxon>
        <taxon>Spermatophyta</taxon>
        <taxon>Magnoliopsida</taxon>
        <taxon>eudicotyledons</taxon>
        <taxon>Gunneridae</taxon>
        <taxon>Pentapetalae</taxon>
        <taxon>asterids</taxon>
        <taxon>lamiids</taxon>
        <taxon>Lamiales</taxon>
        <taxon>Orobanchaceae</taxon>
        <taxon>Rehmannieae</taxon>
        <taxon>Rehmannia</taxon>
    </lineage>
</organism>
<dbReference type="PANTHER" id="PTHR32054">
    <property type="entry name" value="HEAVY CHAIN, PUTATIVE, EXPRESSED-RELATED-RELATED"/>
    <property type="match status" value="1"/>
</dbReference>
<sequence>MDGEKLQGQKLGSVKAVINSYGHQIFEDDNHGKKKFQTNYAEGLHQAENKLSAAKQTVKDLTQKIEASTSRTRSQIQDLDKLKMPKTRDDESISENSQFEKVMIELESVKQQLNKLKLDMAYITEQKRNADDETEKALTYSNSVEALTNEIDEINEEHVLVELARIEAVREYREIEDQQRENAEKYREKKQIMIQEIEDAKDLETKLAITLSDISMLESKLKQAEKTEDGLEKTESLRYDDVINRELEATKKELSSVKLEIFELMSSMDIVRNEFMHVMDKTTRFKEKEEKANISIQNLNSELHRAEAMLEETSAAADEAKSIRSNLSQTLEQIKSEIEAGKNERSLINEEIAYSKAEVQRIETEINSAEERLEAAMRYLEEIKSSEVIALENLKAIIENTMRNRNRASNSDQTITISKFEYEYLKGRADGAIEIADKKVEAARAWIQALKASEKEILIKIDLSRRETREINTEESMKQKMIPENLQIENGLPSKGMNKSAKMTPARRAKFRTSSSFTLRRRKKEMPNLEGEK</sequence>
<dbReference type="PANTHER" id="PTHR32054:SF2">
    <property type="entry name" value="PROTEIN PLASTID MOVEMENT IMPAIRED 2"/>
    <property type="match status" value="1"/>
</dbReference>
<evidence type="ECO:0008006" key="7">
    <source>
        <dbReference type="Google" id="ProtNLM"/>
    </source>
</evidence>
<keyword evidence="6" id="KW-1185">Reference proteome</keyword>
<evidence type="ECO:0000256" key="3">
    <source>
        <dbReference type="SAM" id="Coils"/>
    </source>
</evidence>